<protein>
    <recommendedName>
        <fullName evidence="4">Tat pathway signal sequence domain protein</fullName>
    </recommendedName>
</protein>
<organism evidence="2 3">
    <name type="scientific">Dictyobacter halimunensis</name>
    <dbReference type="NCBI Taxonomy" id="3026934"/>
    <lineage>
        <taxon>Bacteria</taxon>
        <taxon>Bacillati</taxon>
        <taxon>Chloroflexota</taxon>
        <taxon>Ktedonobacteria</taxon>
        <taxon>Ktedonobacterales</taxon>
        <taxon>Dictyobacteraceae</taxon>
        <taxon>Dictyobacter</taxon>
    </lineage>
</organism>
<name>A0ABQ6FYX2_9CHLR</name>
<evidence type="ECO:0000313" key="3">
    <source>
        <dbReference type="Proteomes" id="UP001344906"/>
    </source>
</evidence>
<dbReference type="Proteomes" id="UP001344906">
    <property type="component" value="Unassembled WGS sequence"/>
</dbReference>
<keyword evidence="1" id="KW-0812">Transmembrane</keyword>
<keyword evidence="1" id="KW-1133">Transmembrane helix</keyword>
<evidence type="ECO:0000313" key="2">
    <source>
        <dbReference type="EMBL" id="GLV58777.1"/>
    </source>
</evidence>
<comment type="caution">
    <text evidence="2">The sequence shown here is derived from an EMBL/GenBank/DDBJ whole genome shotgun (WGS) entry which is preliminary data.</text>
</comment>
<dbReference type="EMBL" id="BSRI01000002">
    <property type="protein sequence ID" value="GLV58777.1"/>
    <property type="molecule type" value="Genomic_DNA"/>
</dbReference>
<keyword evidence="1" id="KW-0472">Membrane</keyword>
<feature type="transmembrane region" description="Helical" evidence="1">
    <location>
        <begin position="62"/>
        <end position="80"/>
    </location>
</feature>
<dbReference type="RefSeq" id="WP_338255125.1">
    <property type="nucleotide sequence ID" value="NZ_BSRI01000002.1"/>
</dbReference>
<reference evidence="2 3" key="1">
    <citation type="submission" date="2023-02" db="EMBL/GenBank/DDBJ databases">
        <title>Dictyobacter halimunensis sp. nov., a new member of the class Ktedonobacteria from forest soil in a geothermal area.</title>
        <authorList>
            <person name="Rachmania M.K."/>
            <person name="Ningsih F."/>
            <person name="Sakai Y."/>
            <person name="Yabe S."/>
            <person name="Yokota A."/>
            <person name="Sjamsuridzal W."/>
        </authorList>
    </citation>
    <scope>NUCLEOTIDE SEQUENCE [LARGE SCALE GENOMIC DNA]</scope>
    <source>
        <strain evidence="2 3">S3.2.2.5</strain>
    </source>
</reference>
<gene>
    <name evidence="2" type="ORF">KDH_56070</name>
</gene>
<evidence type="ECO:0008006" key="4">
    <source>
        <dbReference type="Google" id="ProtNLM"/>
    </source>
</evidence>
<sequence>MHNDSIETLLLRHYGTNSPAPGALEQRLCASVHQEAQEIQQRQSTARRLCEQRISRRRAVQLVAIGSAGLGLLSAGVASVENILSSQEGVRPAYS</sequence>
<proteinExistence type="predicted"/>
<keyword evidence="3" id="KW-1185">Reference proteome</keyword>
<accession>A0ABQ6FYX2</accession>
<evidence type="ECO:0000256" key="1">
    <source>
        <dbReference type="SAM" id="Phobius"/>
    </source>
</evidence>